<proteinExistence type="predicted"/>
<dbReference type="EMBL" id="QNVH01000001">
    <property type="protein sequence ID" value="TDA40265.1"/>
    <property type="molecule type" value="Genomic_DNA"/>
</dbReference>
<name>A0A523BH60_9CREN</name>
<protein>
    <submittedName>
        <fullName evidence="1">Uncharacterized protein</fullName>
    </submittedName>
</protein>
<evidence type="ECO:0000313" key="1">
    <source>
        <dbReference type="EMBL" id="TDA40265.1"/>
    </source>
</evidence>
<accession>A0A523BH60</accession>
<dbReference type="AlphaFoldDB" id="A0A523BH60"/>
<comment type="caution">
    <text evidence="1">The sequence shown here is derived from an EMBL/GenBank/DDBJ whole genome shotgun (WGS) entry which is preliminary data.</text>
</comment>
<dbReference type="Proteomes" id="UP000315399">
    <property type="component" value="Unassembled WGS sequence"/>
</dbReference>
<sequence>MAPPIFARFYINGPELLQKIKEVASSESYQVAFEDPSKKVVHLHKKVRGRTIHLLIHVGDGKDRSIAIEVRPGYEGIYMDYGRKFLESLKKVAR</sequence>
<evidence type="ECO:0000313" key="2">
    <source>
        <dbReference type="Proteomes" id="UP000315399"/>
    </source>
</evidence>
<organism evidence="1 2">
    <name type="scientific">Thermoproteota archaeon</name>
    <dbReference type="NCBI Taxonomy" id="2056631"/>
    <lineage>
        <taxon>Archaea</taxon>
        <taxon>Thermoproteota</taxon>
    </lineage>
</organism>
<reference evidence="1 2" key="1">
    <citation type="journal article" date="2019" name="Nat. Microbiol.">
        <title>Expanding anaerobic alkane metabolism in the domain of Archaea.</title>
        <authorList>
            <person name="Wang Y."/>
            <person name="Wegener G."/>
            <person name="Hou J."/>
            <person name="Wang F."/>
            <person name="Xiao X."/>
        </authorList>
    </citation>
    <scope>NUCLEOTIDE SEQUENCE [LARGE SCALE GENOMIC DNA]</scope>
    <source>
        <strain evidence="1">WYZ-LMO10</strain>
    </source>
</reference>
<gene>
    <name evidence="1" type="ORF">DSO08_00230</name>
</gene>